<dbReference type="GO" id="GO:0005737">
    <property type="term" value="C:cytoplasm"/>
    <property type="evidence" value="ECO:0007669"/>
    <property type="project" value="UniProtKB-ARBA"/>
</dbReference>
<keyword evidence="10" id="KW-1185">Reference proteome</keyword>
<dbReference type="Proteomes" id="UP000694383">
    <property type="component" value="Unplaced"/>
</dbReference>
<evidence type="ECO:0000313" key="9">
    <source>
        <dbReference type="Ensembl" id="ENSOSIP00000021050.1"/>
    </source>
</evidence>
<dbReference type="SMART" id="SM00593">
    <property type="entry name" value="RUN"/>
    <property type="match status" value="1"/>
</dbReference>
<evidence type="ECO:0000256" key="2">
    <source>
        <dbReference type="ARBA" id="ARBA00022771"/>
    </source>
</evidence>
<protein>
    <submittedName>
        <fullName evidence="9">RUN and FYVE domain containing 2</fullName>
    </submittedName>
</protein>
<evidence type="ECO:0000313" key="10">
    <source>
        <dbReference type="Proteomes" id="UP000694383"/>
    </source>
</evidence>
<feature type="coiled-coil region" evidence="6">
    <location>
        <begin position="211"/>
        <end position="259"/>
    </location>
</feature>
<feature type="domain" description="FYVE-type" evidence="7">
    <location>
        <begin position="512"/>
        <end position="570"/>
    </location>
</feature>
<dbReference type="GO" id="GO:0008270">
    <property type="term" value="F:zinc ion binding"/>
    <property type="evidence" value="ECO:0007669"/>
    <property type="project" value="UniProtKB-KW"/>
</dbReference>
<dbReference type="InterPro" id="IPR000306">
    <property type="entry name" value="Znf_FYVE"/>
</dbReference>
<name>A0A8C7Y1X9_9TELE</name>
<dbReference type="InterPro" id="IPR011011">
    <property type="entry name" value="Znf_FYVE_PHD"/>
</dbReference>
<keyword evidence="4 6" id="KW-0175">Coiled coil</keyword>
<evidence type="ECO:0000256" key="5">
    <source>
        <dbReference type="PROSITE-ProRule" id="PRU00091"/>
    </source>
</evidence>
<dbReference type="Pfam" id="PF02759">
    <property type="entry name" value="RUN"/>
    <property type="match status" value="1"/>
</dbReference>
<dbReference type="Pfam" id="PF01363">
    <property type="entry name" value="FYVE"/>
    <property type="match status" value="1"/>
</dbReference>
<dbReference type="InterPro" id="IPR017455">
    <property type="entry name" value="Znf_FYVE-rel"/>
</dbReference>
<dbReference type="SUPFAM" id="SSF140741">
    <property type="entry name" value="RUN domain-like"/>
    <property type="match status" value="1"/>
</dbReference>
<reference evidence="9" key="1">
    <citation type="submission" date="2025-08" db="UniProtKB">
        <authorList>
            <consortium name="Ensembl"/>
        </authorList>
    </citation>
    <scope>IDENTIFICATION</scope>
</reference>
<accession>A0A8C7Y1X9</accession>
<dbReference type="InterPro" id="IPR013083">
    <property type="entry name" value="Znf_RING/FYVE/PHD"/>
</dbReference>
<reference evidence="9" key="2">
    <citation type="submission" date="2025-09" db="UniProtKB">
        <authorList>
            <consortium name="Ensembl"/>
        </authorList>
    </citation>
    <scope>IDENTIFICATION</scope>
</reference>
<evidence type="ECO:0000256" key="6">
    <source>
        <dbReference type="SAM" id="Coils"/>
    </source>
</evidence>
<evidence type="ECO:0000256" key="3">
    <source>
        <dbReference type="ARBA" id="ARBA00022833"/>
    </source>
</evidence>
<dbReference type="SUPFAM" id="SSF57903">
    <property type="entry name" value="FYVE/PHD zinc finger"/>
    <property type="match status" value="1"/>
</dbReference>
<dbReference type="InterPro" id="IPR047332">
    <property type="entry name" value="RUN_RUFY2"/>
</dbReference>
<feature type="coiled-coil region" evidence="6">
    <location>
        <begin position="452"/>
        <end position="486"/>
    </location>
</feature>
<dbReference type="PROSITE" id="PS50826">
    <property type="entry name" value="RUN"/>
    <property type="match status" value="1"/>
</dbReference>
<keyword evidence="1" id="KW-0479">Metal-binding</keyword>
<evidence type="ECO:0000256" key="1">
    <source>
        <dbReference type="ARBA" id="ARBA00022723"/>
    </source>
</evidence>
<dbReference type="AlphaFoldDB" id="A0A8C7Y1X9"/>
<dbReference type="Gene3D" id="1.20.58.900">
    <property type="match status" value="1"/>
</dbReference>
<sequence>MAMERTNLLNMAKLSIKGLIESALSFGRTLDSDYPPLQQFFVVMEHCLKHGLKVKKSFLGYNKSLWGPLELVEKLCPEAAEISASVRDLPGLKTPLGRARAWLRLALMQKRLADYLRLLITRKDLLSDFYETSALMLEEEGAVIVGLLVGLNVIDANLCVKGEDLDSQVGVIDFSMYLKNDIDDYRSEESQIASILDQKNYVEELNRHSTVHGLQGRVDSLEKSNSKLIEELAIAKNNIIKLQEENQQLRSENNLILLKAQQHLEVTQGDVSLERDTYKQSRQGLDEMYNEARRQLKEECQLRQDVENELVVQVSMKQEMELAMKLLEKDIHEKQDTLIGLRQQLDEVKAINVEMYQKMQVKARFLLPYLPNILLQEAERHRTSAEEGTRRFKLDFANKADSLQRQIEHKEKLLQQLETDLKIEREWRQTLQNDLHREKDTVAQLGTEALQINGLKKEFHRLQDENIQLKNICEDQEQALEELGSKLSEYVPLKHHFCTSFNPSFKHVWLKDKDATHCKMCEKEFSISRRKHHCRNCGEIFCNSCSDNELPLPASPKPVRVCDTCHALLLQRCSSNPT</sequence>
<evidence type="ECO:0000259" key="7">
    <source>
        <dbReference type="PROSITE" id="PS50178"/>
    </source>
</evidence>
<keyword evidence="3" id="KW-0862">Zinc</keyword>
<dbReference type="PANTHER" id="PTHR45956:SF3">
    <property type="entry name" value="RUN AND FYVE DOMAIN-CONTAINING PROTEIN 2"/>
    <property type="match status" value="1"/>
</dbReference>
<dbReference type="Gene3D" id="1.20.5.170">
    <property type="match status" value="1"/>
</dbReference>
<proteinExistence type="predicted"/>
<dbReference type="InterPro" id="IPR004012">
    <property type="entry name" value="Run_dom"/>
</dbReference>
<dbReference type="FunFam" id="1.20.58.900:FF:000001">
    <property type="entry name" value="RUN and FYVE domain containing 2"/>
    <property type="match status" value="1"/>
</dbReference>
<dbReference type="FunFam" id="3.30.40.10:FF:000046">
    <property type="entry name" value="RUN and FYVE domain containing 2"/>
    <property type="match status" value="1"/>
</dbReference>
<feature type="domain" description="RUN" evidence="8">
    <location>
        <begin position="31"/>
        <end position="163"/>
    </location>
</feature>
<dbReference type="InterPro" id="IPR047335">
    <property type="entry name" value="RUFY1-3"/>
</dbReference>
<evidence type="ECO:0000259" key="8">
    <source>
        <dbReference type="PROSITE" id="PS50826"/>
    </source>
</evidence>
<evidence type="ECO:0000256" key="4">
    <source>
        <dbReference type="ARBA" id="ARBA00023054"/>
    </source>
</evidence>
<feature type="coiled-coil region" evidence="6">
    <location>
        <begin position="289"/>
        <end position="344"/>
    </location>
</feature>
<organism evidence="9 10">
    <name type="scientific">Oryzias sinensis</name>
    <name type="common">Chinese medaka</name>
    <dbReference type="NCBI Taxonomy" id="183150"/>
    <lineage>
        <taxon>Eukaryota</taxon>
        <taxon>Metazoa</taxon>
        <taxon>Chordata</taxon>
        <taxon>Craniata</taxon>
        <taxon>Vertebrata</taxon>
        <taxon>Euteleostomi</taxon>
        <taxon>Actinopterygii</taxon>
        <taxon>Neopterygii</taxon>
        <taxon>Teleostei</taxon>
        <taxon>Neoteleostei</taxon>
        <taxon>Acanthomorphata</taxon>
        <taxon>Ovalentaria</taxon>
        <taxon>Atherinomorphae</taxon>
        <taxon>Beloniformes</taxon>
        <taxon>Adrianichthyidae</taxon>
        <taxon>Oryziinae</taxon>
        <taxon>Oryzias</taxon>
    </lineage>
</organism>
<dbReference type="PROSITE" id="PS50178">
    <property type="entry name" value="ZF_FYVE"/>
    <property type="match status" value="1"/>
</dbReference>
<dbReference type="SMART" id="SM00064">
    <property type="entry name" value="FYVE"/>
    <property type="match status" value="1"/>
</dbReference>
<dbReference type="GeneTree" id="ENSGT00940000155595"/>
<dbReference type="InterPro" id="IPR037213">
    <property type="entry name" value="Run_dom_sf"/>
</dbReference>
<dbReference type="Ensembl" id="ENSOSIT00000022211.1">
    <property type="protein sequence ID" value="ENSOSIP00000021050.1"/>
    <property type="gene ID" value="ENSOSIG00000011144.1"/>
</dbReference>
<dbReference type="PANTHER" id="PTHR45956">
    <property type="entry name" value="RUN AND FYVE DOMAIN-CONTAINING PROTEIN 2-LIKE PROTEIN"/>
    <property type="match status" value="1"/>
</dbReference>
<keyword evidence="2 5" id="KW-0863">Zinc-finger</keyword>
<dbReference type="Gene3D" id="3.30.40.10">
    <property type="entry name" value="Zinc/RING finger domain, C3HC4 (zinc finger)"/>
    <property type="match status" value="1"/>
</dbReference>
<dbReference type="CDD" id="cd17695">
    <property type="entry name" value="RUN_RUFY2"/>
    <property type="match status" value="1"/>
</dbReference>